<dbReference type="RefSeq" id="WP_185526719.1">
    <property type="nucleotide sequence ID" value="NZ_JAARWN010000014.1"/>
</dbReference>
<evidence type="ECO:0000313" key="2">
    <source>
        <dbReference type="Proteomes" id="UP000535908"/>
    </source>
</evidence>
<accession>A0A7X0Y5G1</accession>
<reference evidence="1 2" key="1">
    <citation type="submission" date="2020-03" db="EMBL/GenBank/DDBJ databases">
        <title>Soil Listeria distribution.</title>
        <authorList>
            <person name="Liao J."/>
            <person name="Wiedmann M."/>
        </authorList>
    </citation>
    <scope>NUCLEOTIDE SEQUENCE [LARGE SCALE GENOMIC DNA]</scope>
    <source>
        <strain evidence="1 2">FSL L7-0741</strain>
    </source>
</reference>
<comment type="caution">
    <text evidence="1">The sequence shown here is derived from an EMBL/GenBank/DDBJ whole genome shotgun (WGS) entry which is preliminary data.</text>
</comment>
<sequence>MALAIVEHVPVAHGSLRNTAYGTTIAPDYEEWKSYQFNDANYRDNEELNELHYNFMSDRGSVLDEFTKVTALVKQARSARQAIPLLEEIGFDLSEVEPEEVLTLATTDVKKDLLGLGGNS</sequence>
<organism evidence="1 2">
    <name type="scientific">Listeria grandensis</name>
    <dbReference type="NCBI Taxonomy" id="1494963"/>
    <lineage>
        <taxon>Bacteria</taxon>
        <taxon>Bacillati</taxon>
        <taxon>Bacillota</taxon>
        <taxon>Bacilli</taxon>
        <taxon>Bacillales</taxon>
        <taxon>Listeriaceae</taxon>
        <taxon>Listeria</taxon>
    </lineage>
</organism>
<name>A0A7X0Y5G1_9LIST</name>
<gene>
    <name evidence="1" type="ORF">HCA69_12375</name>
</gene>
<dbReference type="EMBL" id="JAARWN010000014">
    <property type="protein sequence ID" value="MBC1937168.1"/>
    <property type="molecule type" value="Genomic_DNA"/>
</dbReference>
<proteinExistence type="predicted"/>
<dbReference type="Proteomes" id="UP000535908">
    <property type="component" value="Unassembled WGS sequence"/>
</dbReference>
<dbReference type="AlphaFoldDB" id="A0A7X0Y5G1"/>
<protein>
    <submittedName>
        <fullName evidence="1">Uncharacterized protein</fullName>
    </submittedName>
</protein>
<evidence type="ECO:0000313" key="1">
    <source>
        <dbReference type="EMBL" id="MBC1937168.1"/>
    </source>
</evidence>